<dbReference type="EMBL" id="JBEHCU010000552">
    <property type="protein sequence ID" value="KAL1404316.1"/>
    <property type="molecule type" value="Genomic_DNA"/>
</dbReference>
<dbReference type="AlphaFoldDB" id="A0ABD1DX52"/>
<evidence type="ECO:0000256" key="1">
    <source>
        <dbReference type="SAM" id="MobiDB-lite"/>
    </source>
</evidence>
<accession>A0ABD1DX52</accession>
<reference evidence="2 3" key="1">
    <citation type="submission" date="2024-05" db="EMBL/GenBank/DDBJ databases">
        <title>Culex pipiens pipiens assembly and annotation.</title>
        <authorList>
            <person name="Alout H."/>
            <person name="Durand T."/>
        </authorList>
    </citation>
    <scope>NUCLEOTIDE SEQUENCE [LARGE SCALE GENOMIC DNA]</scope>
    <source>
        <strain evidence="2">HA-2024</strain>
        <tissue evidence="2">Whole body</tissue>
    </source>
</reference>
<organism evidence="2 3">
    <name type="scientific">Culex pipiens pipiens</name>
    <name type="common">Northern house mosquito</name>
    <dbReference type="NCBI Taxonomy" id="38569"/>
    <lineage>
        <taxon>Eukaryota</taxon>
        <taxon>Metazoa</taxon>
        <taxon>Ecdysozoa</taxon>
        <taxon>Arthropoda</taxon>
        <taxon>Hexapoda</taxon>
        <taxon>Insecta</taxon>
        <taxon>Pterygota</taxon>
        <taxon>Neoptera</taxon>
        <taxon>Endopterygota</taxon>
        <taxon>Diptera</taxon>
        <taxon>Nematocera</taxon>
        <taxon>Culicoidea</taxon>
        <taxon>Culicidae</taxon>
        <taxon>Culicinae</taxon>
        <taxon>Culicini</taxon>
        <taxon>Culex</taxon>
        <taxon>Culex</taxon>
    </lineage>
</organism>
<keyword evidence="3" id="KW-1185">Reference proteome</keyword>
<proteinExistence type="predicted"/>
<gene>
    <name evidence="2" type="ORF">pipiens_018945</name>
</gene>
<feature type="compositionally biased region" description="Basic and acidic residues" evidence="1">
    <location>
        <begin position="11"/>
        <end position="24"/>
    </location>
</feature>
<feature type="non-terminal residue" evidence="2">
    <location>
        <position position="37"/>
    </location>
</feature>
<dbReference type="Proteomes" id="UP001562425">
    <property type="component" value="Unassembled WGS sequence"/>
</dbReference>
<evidence type="ECO:0000313" key="2">
    <source>
        <dbReference type="EMBL" id="KAL1404316.1"/>
    </source>
</evidence>
<name>A0ABD1DX52_CULPP</name>
<comment type="caution">
    <text evidence="2">The sequence shown here is derived from an EMBL/GenBank/DDBJ whole genome shotgun (WGS) entry which is preliminary data.</text>
</comment>
<protein>
    <submittedName>
        <fullName evidence="2">Uncharacterized protein</fullName>
    </submittedName>
</protein>
<evidence type="ECO:0000313" key="3">
    <source>
        <dbReference type="Proteomes" id="UP001562425"/>
    </source>
</evidence>
<feature type="region of interest" description="Disordered" evidence="1">
    <location>
        <begin position="1"/>
        <end position="37"/>
    </location>
</feature>
<sequence length="37" mass="4043">MPVRNLQPEGDVQKVQDIEVREPSCEVGDEGAAAYGR</sequence>